<dbReference type="Gene3D" id="3.40.50.360">
    <property type="match status" value="1"/>
</dbReference>
<organism evidence="2 3">
    <name type="scientific">Streptomyces desertarenae</name>
    <dbReference type="NCBI Taxonomy" id="2666184"/>
    <lineage>
        <taxon>Bacteria</taxon>
        <taxon>Bacillati</taxon>
        <taxon>Actinomycetota</taxon>
        <taxon>Actinomycetes</taxon>
        <taxon>Kitasatosporales</taxon>
        <taxon>Streptomycetaceae</taxon>
        <taxon>Streptomyces</taxon>
    </lineage>
</organism>
<protein>
    <submittedName>
        <fullName evidence="2">NADPH-dependent FMN reductase</fullName>
        <ecNumber evidence="2">1.-.-.-</ecNumber>
    </submittedName>
</protein>
<dbReference type="EMBL" id="JBHUFU010000001">
    <property type="protein sequence ID" value="MFD1828805.1"/>
    <property type="molecule type" value="Genomic_DNA"/>
</dbReference>
<dbReference type="RefSeq" id="WP_380896631.1">
    <property type="nucleotide sequence ID" value="NZ_JBHUFU010000001.1"/>
</dbReference>
<keyword evidence="2" id="KW-0560">Oxidoreductase</keyword>
<dbReference type="InterPro" id="IPR029039">
    <property type="entry name" value="Flavoprotein-like_sf"/>
</dbReference>
<dbReference type="PANTHER" id="PTHR30543:SF21">
    <property type="entry name" value="NAD(P)H-DEPENDENT FMN REDUCTASE LOT6"/>
    <property type="match status" value="1"/>
</dbReference>
<dbReference type="SUPFAM" id="SSF52218">
    <property type="entry name" value="Flavoproteins"/>
    <property type="match status" value="1"/>
</dbReference>
<name>A0ABW4PFS9_9ACTN</name>
<dbReference type="Pfam" id="PF03358">
    <property type="entry name" value="FMN_red"/>
    <property type="match status" value="1"/>
</dbReference>
<evidence type="ECO:0000259" key="1">
    <source>
        <dbReference type="Pfam" id="PF03358"/>
    </source>
</evidence>
<proteinExistence type="predicted"/>
<sequence length="192" mass="20728">MTGMTDAAAGPDRQQDQYRLAVVLGSVREGRFVTTVGGWFARQASRRDDVKLDVIDLAAPEEGGRGFGERIGAADAVVVVVPEYNHSFPGELKTAIDSLKPEWAAKPVGFVSYGGRGGGLRAVEQLRLVFAELHATTVREVVSFHDAWQVFGPDGEPGRPDEAARAAGALLDQLAWWALALRRAREDSPYPA</sequence>
<dbReference type="PANTHER" id="PTHR30543">
    <property type="entry name" value="CHROMATE REDUCTASE"/>
    <property type="match status" value="1"/>
</dbReference>
<evidence type="ECO:0000313" key="3">
    <source>
        <dbReference type="Proteomes" id="UP001597365"/>
    </source>
</evidence>
<keyword evidence="3" id="KW-1185">Reference proteome</keyword>
<feature type="domain" description="NADPH-dependent FMN reductase-like" evidence="1">
    <location>
        <begin position="19"/>
        <end position="149"/>
    </location>
</feature>
<comment type="caution">
    <text evidence="2">The sequence shown here is derived from an EMBL/GenBank/DDBJ whole genome shotgun (WGS) entry which is preliminary data.</text>
</comment>
<gene>
    <name evidence="2" type="ORF">ACFSJS_03875</name>
</gene>
<reference evidence="3" key="1">
    <citation type="journal article" date="2019" name="Int. J. Syst. Evol. Microbiol.">
        <title>The Global Catalogue of Microorganisms (GCM) 10K type strain sequencing project: providing services to taxonomists for standard genome sequencing and annotation.</title>
        <authorList>
            <consortium name="The Broad Institute Genomics Platform"/>
            <consortium name="The Broad Institute Genome Sequencing Center for Infectious Disease"/>
            <person name="Wu L."/>
            <person name="Ma J."/>
        </authorList>
    </citation>
    <scope>NUCLEOTIDE SEQUENCE [LARGE SCALE GENOMIC DNA]</scope>
    <source>
        <strain evidence="3">CGMCC 4.7455</strain>
    </source>
</reference>
<dbReference type="InterPro" id="IPR005025">
    <property type="entry name" value="FMN_Rdtase-like_dom"/>
</dbReference>
<accession>A0ABW4PFS9</accession>
<dbReference type="InterPro" id="IPR050712">
    <property type="entry name" value="NAD(P)H-dep_reductase"/>
</dbReference>
<dbReference type="GO" id="GO:0016491">
    <property type="term" value="F:oxidoreductase activity"/>
    <property type="evidence" value="ECO:0007669"/>
    <property type="project" value="UniProtKB-KW"/>
</dbReference>
<evidence type="ECO:0000313" key="2">
    <source>
        <dbReference type="EMBL" id="MFD1828805.1"/>
    </source>
</evidence>
<dbReference type="Proteomes" id="UP001597365">
    <property type="component" value="Unassembled WGS sequence"/>
</dbReference>
<dbReference type="EC" id="1.-.-.-" evidence="2"/>